<dbReference type="SUPFAM" id="SSF48019">
    <property type="entry name" value="post-AAA+ oligomerization domain-like"/>
    <property type="match status" value="1"/>
</dbReference>
<sequence>MENFVVSARKYRPSDFKSVVGQQHITTTLKNAIKNNHLAQAFLFCGPRGVGKTTCARILAKTINCQNQTADYEACNTCDSCLAFNNNNSFNVHELDAASNNSVDDIRNLVEQVRYPPQQGQYKVYIIDEVHMLSSNAFNAFLKTLEEPPKYAIFILATTEKHKIIPTILSRCQIFDFNRIQIKDIGEHLKYIASEEKIEFEEEALRLIASKADGALRDALSMFDLIVTYSAGNKLTYLDTINNLHILDYDYYFKVVDALLEESIAKTLLIFDEILKKGFDGQNFVTGLSEHFRDLMVCKDPQMISLLEVSESAKERYVAQSKQASLSFILSALNICNYSEIHYKASKNQRLHVELALMKLAKLPQAISLAALAQEDSKKKA</sequence>
<evidence type="ECO:0000256" key="7">
    <source>
        <dbReference type="ARBA" id="ARBA00022833"/>
    </source>
</evidence>
<comment type="catalytic activity">
    <reaction evidence="10 11">
        <text>DNA(n) + a 2'-deoxyribonucleoside 5'-triphosphate = DNA(n+1) + diphosphate</text>
        <dbReference type="Rhea" id="RHEA:22508"/>
        <dbReference type="Rhea" id="RHEA-COMP:17339"/>
        <dbReference type="Rhea" id="RHEA-COMP:17340"/>
        <dbReference type="ChEBI" id="CHEBI:33019"/>
        <dbReference type="ChEBI" id="CHEBI:61560"/>
        <dbReference type="ChEBI" id="CHEBI:173112"/>
        <dbReference type="EC" id="2.7.7.7"/>
    </reaction>
</comment>
<keyword evidence="4 11" id="KW-0235">DNA replication</keyword>
<evidence type="ECO:0000256" key="3">
    <source>
        <dbReference type="ARBA" id="ARBA00022695"/>
    </source>
</evidence>
<keyword evidence="7" id="KW-0862">Zinc</keyword>
<dbReference type="InterPro" id="IPR003593">
    <property type="entry name" value="AAA+_ATPase"/>
</dbReference>
<dbReference type="EC" id="2.7.7.7" evidence="11"/>
<keyword evidence="2 11" id="KW-0808">Transferase</keyword>
<keyword evidence="8 11" id="KW-0067">ATP-binding</keyword>
<dbReference type="Proteomes" id="UP000199663">
    <property type="component" value="Unassembled WGS sequence"/>
</dbReference>
<dbReference type="InterPro" id="IPR001270">
    <property type="entry name" value="ClpA/B"/>
</dbReference>
<dbReference type="SUPFAM" id="SSF52540">
    <property type="entry name" value="P-loop containing nucleoside triphosphate hydrolases"/>
    <property type="match status" value="1"/>
</dbReference>
<evidence type="ECO:0000256" key="9">
    <source>
        <dbReference type="ARBA" id="ARBA00022932"/>
    </source>
</evidence>
<dbReference type="Gene3D" id="1.10.8.60">
    <property type="match status" value="1"/>
</dbReference>
<dbReference type="SMART" id="SM00382">
    <property type="entry name" value="AAA"/>
    <property type="match status" value="1"/>
</dbReference>
<dbReference type="InterPro" id="IPR027417">
    <property type="entry name" value="P-loop_NTPase"/>
</dbReference>
<feature type="domain" description="AAA+ ATPase" evidence="12">
    <location>
        <begin position="38"/>
        <end position="186"/>
    </location>
</feature>
<dbReference type="NCBIfam" id="NF004046">
    <property type="entry name" value="PRK05563.1"/>
    <property type="match status" value="1"/>
</dbReference>
<accession>A0A1H3P3I4</accession>
<evidence type="ECO:0000313" key="14">
    <source>
        <dbReference type="Proteomes" id="UP000199663"/>
    </source>
</evidence>
<evidence type="ECO:0000256" key="8">
    <source>
        <dbReference type="ARBA" id="ARBA00022840"/>
    </source>
</evidence>
<dbReference type="PANTHER" id="PTHR11669">
    <property type="entry name" value="REPLICATION FACTOR C / DNA POLYMERASE III GAMMA-TAU SUBUNIT"/>
    <property type="match status" value="1"/>
</dbReference>
<dbReference type="InterPro" id="IPR008921">
    <property type="entry name" value="DNA_pol3_clamp-load_cplx_C"/>
</dbReference>
<evidence type="ECO:0000256" key="10">
    <source>
        <dbReference type="ARBA" id="ARBA00049244"/>
    </source>
</evidence>
<evidence type="ECO:0000256" key="1">
    <source>
        <dbReference type="ARBA" id="ARBA00006360"/>
    </source>
</evidence>
<dbReference type="Pfam" id="PF22608">
    <property type="entry name" value="DNAX_ATPase_lid"/>
    <property type="match status" value="1"/>
</dbReference>
<dbReference type="RefSeq" id="WP_019599857.1">
    <property type="nucleotide sequence ID" value="NZ_FNQC01000004.1"/>
</dbReference>
<dbReference type="NCBIfam" id="TIGR02397">
    <property type="entry name" value="dnaX_nterm"/>
    <property type="match status" value="1"/>
</dbReference>
<proteinExistence type="inferred from homology"/>
<dbReference type="CDD" id="cd00009">
    <property type="entry name" value="AAA"/>
    <property type="match status" value="1"/>
</dbReference>
<dbReference type="InterPro" id="IPR050238">
    <property type="entry name" value="DNA_Rep/Repair_Clamp_Loader"/>
</dbReference>
<dbReference type="PANTHER" id="PTHR11669:SF0">
    <property type="entry name" value="PROTEIN STICHEL-LIKE 2"/>
    <property type="match status" value="1"/>
</dbReference>
<organism evidence="13 14">
    <name type="scientific">Rhodonellum ikkaensis</name>
    <dbReference type="NCBI Taxonomy" id="336829"/>
    <lineage>
        <taxon>Bacteria</taxon>
        <taxon>Pseudomonadati</taxon>
        <taxon>Bacteroidota</taxon>
        <taxon>Cytophagia</taxon>
        <taxon>Cytophagales</taxon>
        <taxon>Cytophagaceae</taxon>
        <taxon>Rhodonellum</taxon>
    </lineage>
</organism>
<protein>
    <recommendedName>
        <fullName evidence="11">DNA polymerase III subunit gamma/tau</fullName>
        <ecNumber evidence="11">2.7.7.7</ecNumber>
    </recommendedName>
</protein>
<keyword evidence="3 11" id="KW-0548">Nucleotidyltransferase</keyword>
<comment type="function">
    <text evidence="11">DNA polymerase III is a complex, multichain enzyme responsible for most of the replicative synthesis in bacteria. This DNA polymerase also exhibits 3' to 5' exonuclease activity.</text>
</comment>
<reference evidence="13 14" key="1">
    <citation type="submission" date="2016-10" db="EMBL/GenBank/DDBJ databases">
        <authorList>
            <person name="Varghese N."/>
            <person name="Submissions S."/>
        </authorList>
    </citation>
    <scope>NUCLEOTIDE SEQUENCE [LARGE SCALE GENOMIC DNA]</scope>
    <source>
        <strain evidence="13 14">DSM 17997</strain>
    </source>
</reference>
<dbReference type="Gene3D" id="3.40.50.300">
    <property type="entry name" value="P-loop containing nucleotide triphosphate hydrolases"/>
    <property type="match status" value="1"/>
</dbReference>
<comment type="similarity">
    <text evidence="1 11">Belongs to the DnaX/STICHEL family.</text>
</comment>
<dbReference type="Gene3D" id="1.20.272.10">
    <property type="match status" value="1"/>
</dbReference>
<evidence type="ECO:0000256" key="4">
    <source>
        <dbReference type="ARBA" id="ARBA00022705"/>
    </source>
</evidence>
<keyword evidence="14" id="KW-1185">Reference proteome</keyword>
<evidence type="ECO:0000256" key="5">
    <source>
        <dbReference type="ARBA" id="ARBA00022723"/>
    </source>
</evidence>
<evidence type="ECO:0000259" key="12">
    <source>
        <dbReference type="SMART" id="SM00382"/>
    </source>
</evidence>
<dbReference type="InterPro" id="IPR022754">
    <property type="entry name" value="DNA_pol_III_gamma-3"/>
</dbReference>
<gene>
    <name evidence="11" type="primary">dnaX</name>
    <name evidence="13" type="ORF">SAMN05444412_10446</name>
</gene>
<evidence type="ECO:0000256" key="6">
    <source>
        <dbReference type="ARBA" id="ARBA00022741"/>
    </source>
</evidence>
<evidence type="ECO:0000256" key="2">
    <source>
        <dbReference type="ARBA" id="ARBA00022679"/>
    </source>
</evidence>
<dbReference type="Pfam" id="PF13177">
    <property type="entry name" value="DNA_pol3_delta2"/>
    <property type="match status" value="1"/>
</dbReference>
<dbReference type="Pfam" id="PF12169">
    <property type="entry name" value="DNA_pol3_gamma3"/>
    <property type="match status" value="1"/>
</dbReference>
<comment type="subunit">
    <text evidence="11">DNA polymerase III contains a core (composed of alpha, epsilon and theta chains) that associates with a tau subunit. This core dimerizes to form the POLIII' complex. PolIII' associates with the gamma complex (composed of gamma, delta, delta', psi and chi chains) and with the beta chain to form the complete DNA polymerase III complex.</text>
</comment>
<keyword evidence="5" id="KW-0479">Metal-binding</keyword>
<dbReference type="InterPro" id="IPR045085">
    <property type="entry name" value="HLD_clamp_pol_III_gamma_tau"/>
</dbReference>
<evidence type="ECO:0000313" key="13">
    <source>
        <dbReference type="EMBL" id="SDY95667.1"/>
    </source>
</evidence>
<dbReference type="EMBL" id="FNQC01000004">
    <property type="protein sequence ID" value="SDY95667.1"/>
    <property type="molecule type" value="Genomic_DNA"/>
</dbReference>
<dbReference type="PRINTS" id="PR00300">
    <property type="entry name" value="CLPPROTEASEA"/>
</dbReference>
<name>A0A1H3P3I4_9BACT</name>
<keyword evidence="6 11" id="KW-0547">Nucleotide-binding</keyword>
<dbReference type="NCBIfam" id="NF011531">
    <property type="entry name" value="PRK14971.1"/>
    <property type="match status" value="1"/>
</dbReference>
<keyword evidence="9 11" id="KW-0239">DNA-directed DNA polymerase</keyword>
<comment type="caution">
    <text evidence="13">The sequence shown here is derived from an EMBL/GenBank/DDBJ whole genome shotgun (WGS) entry which is preliminary data.</text>
</comment>
<evidence type="ECO:0000256" key="11">
    <source>
        <dbReference type="RuleBase" id="RU364063"/>
    </source>
</evidence>
<dbReference type="InterPro" id="IPR012763">
    <property type="entry name" value="DNA_pol_III_sug/sutau_N"/>
</dbReference>